<dbReference type="Gene3D" id="3.90.1150.10">
    <property type="entry name" value="Aspartate Aminotransferase, domain 1"/>
    <property type="match status" value="1"/>
</dbReference>
<feature type="modified residue" description="N6-(pyridoxal phosphate)lysine" evidence="7">
    <location>
        <position position="195"/>
    </location>
</feature>
<proteinExistence type="inferred from homology"/>
<name>A0A078M4W8_9STAP</name>
<evidence type="ECO:0000256" key="5">
    <source>
        <dbReference type="ARBA" id="ARBA00022898"/>
    </source>
</evidence>
<dbReference type="eggNOG" id="COG0075">
    <property type="taxonomic scope" value="Bacteria"/>
</dbReference>
<evidence type="ECO:0000256" key="2">
    <source>
        <dbReference type="ARBA" id="ARBA00009236"/>
    </source>
</evidence>
<dbReference type="Gene3D" id="3.40.640.10">
    <property type="entry name" value="Type I PLP-dependent aspartate aminotransferase-like (Major domain)"/>
    <property type="match status" value="1"/>
</dbReference>
<dbReference type="GO" id="GO:0008453">
    <property type="term" value="F:alanine-glyoxylate transaminase activity"/>
    <property type="evidence" value="ECO:0007669"/>
    <property type="project" value="TreeGrafter"/>
</dbReference>
<organism evidence="11 12">
    <name type="scientific">Jeotgalicoccus saudimassiliensis</name>
    <dbReference type="NCBI Taxonomy" id="1461582"/>
    <lineage>
        <taxon>Bacteria</taxon>
        <taxon>Bacillati</taxon>
        <taxon>Bacillota</taxon>
        <taxon>Bacilli</taxon>
        <taxon>Bacillales</taxon>
        <taxon>Staphylococcaceae</taxon>
        <taxon>Jeotgalicoccus</taxon>
    </lineage>
</organism>
<evidence type="ECO:0000256" key="6">
    <source>
        <dbReference type="PIRSR" id="PIRSR000524-1"/>
    </source>
</evidence>
<evidence type="ECO:0000259" key="10">
    <source>
        <dbReference type="Pfam" id="PF00266"/>
    </source>
</evidence>
<dbReference type="InterPro" id="IPR015421">
    <property type="entry name" value="PyrdxlP-dep_Trfase_major"/>
</dbReference>
<keyword evidence="4" id="KW-0808">Transferase</keyword>
<dbReference type="Pfam" id="PF00266">
    <property type="entry name" value="Aminotran_5"/>
    <property type="match status" value="1"/>
</dbReference>
<dbReference type="InterPro" id="IPR015424">
    <property type="entry name" value="PyrdxlP-dep_Trfase"/>
</dbReference>
<dbReference type="InterPro" id="IPR024169">
    <property type="entry name" value="SP_NH2Trfase/AEP_transaminase"/>
</dbReference>
<dbReference type="FunFam" id="3.40.640.10:FF:000027">
    <property type="entry name" value="Serine--pyruvate aminotransferase, mitochondrial"/>
    <property type="match status" value="1"/>
</dbReference>
<feature type="domain" description="Aminotransferase class V" evidence="10">
    <location>
        <begin position="32"/>
        <end position="346"/>
    </location>
</feature>
<evidence type="ECO:0000313" key="11">
    <source>
        <dbReference type="EMBL" id="CDZ99701.1"/>
    </source>
</evidence>
<accession>A0A078M4W8</accession>
<keyword evidence="3" id="KW-0032">Aminotransferase</keyword>
<dbReference type="RefSeq" id="WP_035808311.1">
    <property type="nucleotide sequence ID" value="NZ_CCSE01000001.1"/>
</dbReference>
<dbReference type="SUPFAM" id="SSF53383">
    <property type="entry name" value="PLP-dependent transferases"/>
    <property type="match status" value="1"/>
</dbReference>
<feature type="binding site" evidence="6">
    <location>
        <position position="357"/>
    </location>
    <ligand>
        <name>substrate</name>
    </ligand>
</feature>
<protein>
    <submittedName>
        <fullName evidence="11">Purine catabolism protein PucG</fullName>
    </submittedName>
</protein>
<dbReference type="PANTHER" id="PTHR21152">
    <property type="entry name" value="AMINOTRANSFERASE CLASS V"/>
    <property type="match status" value="1"/>
</dbReference>
<keyword evidence="5 7" id="KW-0663">Pyridoxal phosphate</keyword>
<dbReference type="EMBL" id="CCSE01000001">
    <property type="protein sequence ID" value="CDZ99701.1"/>
    <property type="molecule type" value="Genomic_DNA"/>
</dbReference>
<comment type="similarity">
    <text evidence="2 8">Belongs to the class-V pyridoxal-phosphate-dependent aminotransferase family.</text>
</comment>
<evidence type="ECO:0000256" key="1">
    <source>
        <dbReference type="ARBA" id="ARBA00001933"/>
    </source>
</evidence>
<evidence type="ECO:0000256" key="4">
    <source>
        <dbReference type="ARBA" id="ARBA00022679"/>
    </source>
</evidence>
<evidence type="ECO:0000256" key="7">
    <source>
        <dbReference type="PIRSR" id="PIRSR000524-50"/>
    </source>
</evidence>
<evidence type="ECO:0000313" key="12">
    <source>
        <dbReference type="Proteomes" id="UP000044136"/>
    </source>
</evidence>
<dbReference type="InterPro" id="IPR020578">
    <property type="entry name" value="Aminotrans_V_PyrdxlP_BS"/>
</dbReference>
<dbReference type="STRING" id="1461582.BN1048_00610"/>
<evidence type="ECO:0000256" key="8">
    <source>
        <dbReference type="RuleBase" id="RU004075"/>
    </source>
</evidence>
<reference evidence="11 12" key="1">
    <citation type="submission" date="2014-07" db="EMBL/GenBank/DDBJ databases">
        <authorList>
            <person name="Urmite Genomes Urmite Genomes"/>
        </authorList>
    </citation>
    <scope>NUCLEOTIDE SEQUENCE [LARGE SCALE GENOMIC DNA]</scope>
    <source>
        <strain evidence="11 12">13MG44_air</strain>
    </source>
</reference>
<dbReference type="AlphaFoldDB" id="A0A078M4W8"/>
<dbReference type="GO" id="GO:0004760">
    <property type="term" value="F:L-serine-pyruvate transaminase activity"/>
    <property type="evidence" value="ECO:0007669"/>
    <property type="project" value="TreeGrafter"/>
</dbReference>
<sequence>MASLKINRRLIMTPGPVAVDPRVSQAMSNSILGQFDPDFTDIMNETMELIRASFKTINKWSFPVDGTSRAGIEAVIASIVEPGDKVLVPIIGRFGYLVTELAERAGGIVHTIEAPMGEVIPQEDIIQKLDEIEPKVLAIIHGETSSGRLQPIDKIGHAAKERGIYTVVDAVATYLGQDIPVDEWALDAVIGGAQKCLSVPSGITPITFNERFSEAINKRKRVEKGIRTSDDKATSHFITSNYLDLTQLQDYWGERRLNHHTEATVNIYGLYEGLKLAIDEGVEARARRHSYHHEAMKKAVTALGLEIFGDENHEMQMVVCVKIPEGINDAEFRTELLSRFGIEIAGTFGSVAGQIWRIGTMGYVAEKQNLLNFITAFGVFLQSKGTENIDPAAGLEAMTNYYDEHEL</sequence>
<dbReference type="InterPro" id="IPR000192">
    <property type="entry name" value="Aminotrans_V_dom"/>
</dbReference>
<gene>
    <name evidence="11" type="primary">pucG</name>
    <name evidence="11" type="ORF">BN1048_00610</name>
</gene>
<dbReference type="InterPro" id="IPR015422">
    <property type="entry name" value="PyrdxlP-dep_Trfase_small"/>
</dbReference>
<dbReference type="Proteomes" id="UP000044136">
    <property type="component" value="Unassembled WGS sequence"/>
</dbReference>
<dbReference type="PANTHER" id="PTHR21152:SF40">
    <property type="entry name" value="ALANINE--GLYOXYLATE AMINOTRANSFERASE"/>
    <property type="match status" value="1"/>
</dbReference>
<dbReference type="HOGENOM" id="CLU_027686_0_0_9"/>
<keyword evidence="12" id="KW-1185">Reference proteome</keyword>
<evidence type="ECO:0000256" key="3">
    <source>
        <dbReference type="ARBA" id="ARBA00022576"/>
    </source>
</evidence>
<dbReference type="PROSITE" id="PS00595">
    <property type="entry name" value="AA_TRANSFER_CLASS_5"/>
    <property type="match status" value="1"/>
</dbReference>
<dbReference type="PIRSF" id="PIRSF000524">
    <property type="entry name" value="SPT"/>
    <property type="match status" value="1"/>
</dbReference>
<dbReference type="GO" id="GO:0019265">
    <property type="term" value="P:glycine biosynthetic process, by transamination of glyoxylate"/>
    <property type="evidence" value="ECO:0007669"/>
    <property type="project" value="TreeGrafter"/>
</dbReference>
<comment type="cofactor">
    <cofactor evidence="1 7 9">
        <name>pyridoxal 5'-phosphate</name>
        <dbReference type="ChEBI" id="CHEBI:597326"/>
    </cofactor>
</comment>
<evidence type="ECO:0000256" key="9">
    <source>
        <dbReference type="RuleBase" id="RU004504"/>
    </source>
</evidence>
<dbReference type="OrthoDB" id="389074at2"/>